<proteinExistence type="predicted"/>
<accession>A0A232EJN6</accession>
<sequence length="170" mass="20277">MQKENFENLYSIERKRYYNDEGLSLQYILDKIAQNIDVESVFRRKVDIENQMLNENIENSRYNVKYKEILCDKLPRYPKKEKVEKSCRIERKRYYNDAGLSLQYILDKIAQNIDIESEVSKKGKSGKVMSVIARVRCGNFENANKYWLGEKKNYVIYAGKIREPLTKRPK</sequence>
<organism evidence="1 2">
    <name type="scientific">Trichomalopsis sarcophagae</name>
    <dbReference type="NCBI Taxonomy" id="543379"/>
    <lineage>
        <taxon>Eukaryota</taxon>
        <taxon>Metazoa</taxon>
        <taxon>Ecdysozoa</taxon>
        <taxon>Arthropoda</taxon>
        <taxon>Hexapoda</taxon>
        <taxon>Insecta</taxon>
        <taxon>Pterygota</taxon>
        <taxon>Neoptera</taxon>
        <taxon>Endopterygota</taxon>
        <taxon>Hymenoptera</taxon>
        <taxon>Apocrita</taxon>
        <taxon>Proctotrupomorpha</taxon>
        <taxon>Chalcidoidea</taxon>
        <taxon>Pteromalidae</taxon>
        <taxon>Pteromalinae</taxon>
        <taxon>Trichomalopsis</taxon>
    </lineage>
</organism>
<keyword evidence="2" id="KW-1185">Reference proteome</keyword>
<gene>
    <name evidence="1" type="ORF">TSAR_007233</name>
</gene>
<protein>
    <submittedName>
        <fullName evidence="1">Uncharacterized protein</fullName>
    </submittedName>
</protein>
<dbReference type="AlphaFoldDB" id="A0A232EJN6"/>
<reference evidence="1 2" key="1">
    <citation type="journal article" date="2017" name="Curr. Biol.">
        <title>The Evolution of Venom by Co-option of Single-Copy Genes.</title>
        <authorList>
            <person name="Martinson E.O."/>
            <person name="Mrinalini"/>
            <person name="Kelkar Y.D."/>
            <person name="Chang C.H."/>
            <person name="Werren J.H."/>
        </authorList>
    </citation>
    <scope>NUCLEOTIDE SEQUENCE [LARGE SCALE GENOMIC DNA]</scope>
    <source>
        <strain evidence="1 2">Alberta</strain>
        <tissue evidence="1">Whole body</tissue>
    </source>
</reference>
<evidence type="ECO:0000313" key="1">
    <source>
        <dbReference type="EMBL" id="OXU18576.1"/>
    </source>
</evidence>
<dbReference type="EMBL" id="NNAY01003961">
    <property type="protein sequence ID" value="OXU18576.1"/>
    <property type="molecule type" value="Genomic_DNA"/>
</dbReference>
<evidence type="ECO:0000313" key="2">
    <source>
        <dbReference type="Proteomes" id="UP000215335"/>
    </source>
</evidence>
<comment type="caution">
    <text evidence="1">The sequence shown here is derived from an EMBL/GenBank/DDBJ whole genome shotgun (WGS) entry which is preliminary data.</text>
</comment>
<name>A0A232EJN6_9HYME</name>
<dbReference type="Proteomes" id="UP000215335">
    <property type="component" value="Unassembled WGS sequence"/>
</dbReference>